<dbReference type="SUPFAM" id="SSF53756">
    <property type="entry name" value="UDP-Glycosyltransferase/glycogen phosphorylase"/>
    <property type="match status" value="1"/>
</dbReference>
<dbReference type="GO" id="GO:0016758">
    <property type="term" value="F:hexosyltransferase activity"/>
    <property type="evidence" value="ECO:0007669"/>
    <property type="project" value="InterPro"/>
</dbReference>
<evidence type="ECO:0000256" key="1">
    <source>
        <dbReference type="ARBA" id="ARBA00006962"/>
    </source>
</evidence>
<proteinExistence type="inferred from homology"/>
<keyword evidence="3" id="KW-0808">Transferase</keyword>
<feature type="domain" description="Diacylglycerol glucosyltransferase N-terminal" evidence="4">
    <location>
        <begin position="20"/>
        <end position="186"/>
    </location>
</feature>
<dbReference type="Pfam" id="PF06925">
    <property type="entry name" value="MGDG_synth"/>
    <property type="match status" value="1"/>
</dbReference>
<keyword evidence="2" id="KW-0328">Glycosyltransferase</keyword>
<dbReference type="InterPro" id="IPR050519">
    <property type="entry name" value="Glycosyltransf_28_UgtP"/>
</dbReference>
<protein>
    <submittedName>
        <fullName evidence="5">Monogalactosyldiacylglycerol synthase</fullName>
    </submittedName>
</protein>
<dbReference type="GO" id="GO:0016020">
    <property type="term" value="C:membrane"/>
    <property type="evidence" value="ECO:0007669"/>
    <property type="project" value="GOC"/>
</dbReference>
<dbReference type="Gene3D" id="3.40.50.2000">
    <property type="entry name" value="Glycogen Phosphorylase B"/>
    <property type="match status" value="1"/>
</dbReference>
<evidence type="ECO:0000256" key="2">
    <source>
        <dbReference type="ARBA" id="ARBA00022676"/>
    </source>
</evidence>
<dbReference type="AlphaFoldDB" id="A0A2R6XYI3"/>
<gene>
    <name evidence="5" type="ORF">BSOLF_1968</name>
</gene>
<sequence>MPSLPNSAFLLWTSDFGAGHRQTALALAQALEEMDPGGEIEVMDVRQMLHPRLYPLLKAGYRLTLEQLPVLFGQAYRMADRYPLSVSGWYGPRVQLARLRFKALLSERSWQAIISTTGYAAMVMASFRRSGALNAPVATVITDFYAHPYWIHPGTDLYIVGHDAVLEGLRTRGVPRERIVTTGIPIHPAFESAAEKREASRRSEQAEGGSTRPLRLILMGGGWGLFQDLDRLLGALDRSRIPLHLWVLTGRNAELQKALSARPVPSPHAVQALGYLPPEAVADLFAVSDGLITKPGGVTLAEALAVGVPMFLVHALPGPEEENARLFVSLGLAETGDEHALVRWAEKLADPTFHEAWLTRAKPHRPKEAARAAAKAVLRLIPTSLY</sequence>
<evidence type="ECO:0000256" key="3">
    <source>
        <dbReference type="ARBA" id="ARBA00022679"/>
    </source>
</evidence>
<accession>A0A2R6XYI3</accession>
<evidence type="ECO:0000313" key="6">
    <source>
        <dbReference type="Proteomes" id="UP000244338"/>
    </source>
</evidence>
<name>A0A2R6XYI3_9BACL</name>
<dbReference type="InterPro" id="IPR009695">
    <property type="entry name" value="Diacylglyc_glucosyltr_N"/>
</dbReference>
<evidence type="ECO:0000313" key="5">
    <source>
        <dbReference type="EMBL" id="PTQ55475.1"/>
    </source>
</evidence>
<dbReference type="PANTHER" id="PTHR43025:SF3">
    <property type="entry name" value="MONOGALACTOSYLDIACYLGLYCEROL SYNTHASE 1, CHLOROPLASTIC"/>
    <property type="match status" value="1"/>
</dbReference>
<dbReference type="Proteomes" id="UP000244338">
    <property type="component" value="Unassembled WGS sequence"/>
</dbReference>
<reference evidence="6" key="1">
    <citation type="journal article" date="2018" name="Sci. Rep.">
        <title>Lignite coal burning seam in the remote Altai Mountains harbors a hydrogen-driven thermophilic microbial community.</title>
        <authorList>
            <person name="Kadnikov V.V."/>
            <person name="Mardanov A.V."/>
            <person name="Ivasenko D.A."/>
            <person name="Antsiferov D.V."/>
            <person name="Beletsky A.V."/>
            <person name="Karnachuk O.V."/>
            <person name="Ravin N.V."/>
        </authorList>
    </citation>
    <scope>NUCLEOTIDE SEQUENCE [LARGE SCALE GENOMIC DNA]</scope>
</reference>
<dbReference type="PANTHER" id="PTHR43025">
    <property type="entry name" value="MONOGALACTOSYLDIACYLGLYCEROL SYNTHASE"/>
    <property type="match status" value="1"/>
</dbReference>
<dbReference type="EMBL" id="PEBX01000110">
    <property type="protein sequence ID" value="PTQ55475.1"/>
    <property type="molecule type" value="Genomic_DNA"/>
</dbReference>
<organism evidence="5 6">
    <name type="scientific">Candidatus Carbonibacillus altaicus</name>
    <dbReference type="NCBI Taxonomy" id="2163959"/>
    <lineage>
        <taxon>Bacteria</taxon>
        <taxon>Bacillati</taxon>
        <taxon>Bacillota</taxon>
        <taxon>Bacilli</taxon>
        <taxon>Bacillales</taxon>
        <taxon>Candidatus Carbonibacillus</taxon>
    </lineage>
</organism>
<comment type="similarity">
    <text evidence="1">Belongs to the glycosyltransferase 28 family.</text>
</comment>
<evidence type="ECO:0000259" key="4">
    <source>
        <dbReference type="Pfam" id="PF06925"/>
    </source>
</evidence>
<comment type="caution">
    <text evidence="5">The sequence shown here is derived from an EMBL/GenBank/DDBJ whole genome shotgun (WGS) entry which is preliminary data.</text>
</comment>
<dbReference type="GO" id="GO:0009247">
    <property type="term" value="P:glycolipid biosynthetic process"/>
    <property type="evidence" value="ECO:0007669"/>
    <property type="project" value="InterPro"/>
</dbReference>